<name>A0A1I6G6U0_9MICO</name>
<dbReference type="PROSITE" id="PS51257">
    <property type="entry name" value="PROKAR_LIPOPROTEIN"/>
    <property type="match status" value="1"/>
</dbReference>
<accession>A0A1I6G6U0</accession>
<dbReference type="AlphaFoldDB" id="A0A1I6G6U0"/>
<evidence type="ECO:0000313" key="1">
    <source>
        <dbReference type="EMBL" id="SFR37918.1"/>
    </source>
</evidence>
<organism evidence="1 2">
    <name type="scientific">Microbacterium azadirachtae</name>
    <dbReference type="NCBI Taxonomy" id="582680"/>
    <lineage>
        <taxon>Bacteria</taxon>
        <taxon>Bacillati</taxon>
        <taxon>Actinomycetota</taxon>
        <taxon>Actinomycetes</taxon>
        <taxon>Micrococcales</taxon>
        <taxon>Microbacteriaceae</taxon>
        <taxon>Microbacterium</taxon>
    </lineage>
</organism>
<evidence type="ECO:0008006" key="3">
    <source>
        <dbReference type="Google" id="ProtNLM"/>
    </source>
</evidence>
<evidence type="ECO:0000313" key="2">
    <source>
        <dbReference type="Proteomes" id="UP000198877"/>
    </source>
</evidence>
<reference evidence="2" key="1">
    <citation type="submission" date="2016-10" db="EMBL/GenBank/DDBJ databases">
        <authorList>
            <person name="Varghese N."/>
            <person name="Submissions S."/>
        </authorList>
    </citation>
    <scope>NUCLEOTIDE SEQUENCE [LARGE SCALE GENOMIC DNA]</scope>
    <source>
        <strain evidence="2">CL127</strain>
    </source>
</reference>
<dbReference type="EMBL" id="FOYR01000001">
    <property type="protein sequence ID" value="SFR37918.1"/>
    <property type="molecule type" value="Genomic_DNA"/>
</dbReference>
<dbReference type="Proteomes" id="UP000198877">
    <property type="component" value="Unassembled WGS sequence"/>
</dbReference>
<gene>
    <name evidence="1" type="ORF">SAMN04488591_0823</name>
</gene>
<dbReference type="RefSeq" id="WP_245762825.1">
    <property type="nucleotide sequence ID" value="NZ_FNGQ01000001.1"/>
</dbReference>
<proteinExistence type="predicted"/>
<dbReference type="SUPFAM" id="SSF63829">
    <property type="entry name" value="Calcium-dependent phosphotriesterase"/>
    <property type="match status" value="1"/>
</dbReference>
<sequence>MPAPRRIPIPTRNRVTVALGTVIFLFSVSACSGPSPAAPAPPSSSARHGAIAGAEEVAEPPLMLLSVDERGDVGLVDLLDGASSTVGRVGAPRALASDGRYAFVTTDAGVEIVDSGAWAWDHIDHFHYYRTAPAILGAVRGEGAAVVATGPLATAGSTGIFFEASGEAVLLDNDALSKGRIEESFRLRTGAARGIVAPWGEGAIVAVDGVLRYHDRSGNPSGTEAVCVDPAGSITTRAGLAFGCADGAVLVTGDGEPVFERIPVVDGGSRPLGFDGRKGRPTVAGVTGGDDLVLLDTRERAWTRFATGRMLVRAVAVDDEAGHVVGLDEEGWIRVYADGAEIAATAPVVFEDPRAASLWVDAQRVYVGSPSEGVVREIAYADGARVARTIETPTRPVFFAEVGR</sequence>
<protein>
    <recommendedName>
        <fullName evidence="3">ABC transporter</fullName>
    </recommendedName>
</protein>